<feature type="transmembrane region" description="Helical" evidence="1">
    <location>
        <begin position="61"/>
        <end position="85"/>
    </location>
</feature>
<dbReference type="AlphaFoldDB" id="A0A0B7J3M1"/>
<dbReference type="EMBL" id="LN794217">
    <property type="protein sequence ID" value="CEO17595.1"/>
    <property type="molecule type" value="Genomic_DNA"/>
</dbReference>
<dbReference type="STRING" id="109232.RMONA_06180"/>
<organism evidence="2 3">
    <name type="scientific">Rickettsia monacensis</name>
    <dbReference type="NCBI Taxonomy" id="109232"/>
    <lineage>
        <taxon>Bacteria</taxon>
        <taxon>Pseudomonadati</taxon>
        <taxon>Pseudomonadota</taxon>
        <taxon>Alphaproteobacteria</taxon>
        <taxon>Rickettsiales</taxon>
        <taxon>Rickettsiaceae</taxon>
        <taxon>Rickettsieae</taxon>
        <taxon>Rickettsia</taxon>
        <taxon>spotted fever group</taxon>
    </lineage>
</organism>
<keyword evidence="3" id="KW-1185">Reference proteome</keyword>
<protein>
    <submittedName>
        <fullName evidence="2">Uncharacterized protein</fullName>
    </submittedName>
</protein>
<reference evidence="2 3" key="1">
    <citation type="submission" date="2015-01" db="EMBL/GenBank/DDBJ databases">
        <title>Draft genome sequence of Rickettsia monacensis strain IrR/Munich.</title>
        <authorList>
            <person name="Felsheim R.F."/>
            <person name="Johnson S.L."/>
            <person name="Kurtti T.J."/>
            <person name="Munderloh U.G."/>
        </authorList>
    </citation>
    <scope>NUCLEOTIDE SEQUENCE [LARGE SCALE GENOMIC DNA]</scope>
    <source>
        <strain evidence="2 3">IrR/Munich</strain>
    </source>
</reference>
<dbReference type="SUPFAM" id="SSF81442">
    <property type="entry name" value="Cytochrome c oxidase subunit I-like"/>
    <property type="match status" value="1"/>
</dbReference>
<evidence type="ECO:0000313" key="2">
    <source>
        <dbReference type="EMBL" id="CEO17595.1"/>
    </source>
</evidence>
<gene>
    <name evidence="2" type="ORF">RMONA_06180</name>
</gene>
<reference evidence="3" key="2">
    <citation type="submission" date="2015-01" db="EMBL/GenBank/DDBJ databases">
        <authorList>
            <person name="Felsheim R."/>
        </authorList>
    </citation>
    <scope>NUCLEOTIDE SEQUENCE [LARGE SCALE GENOMIC DNA]</scope>
    <source>
        <strain evidence="3">IrR/Munich</strain>
    </source>
</reference>
<dbReference type="KEGG" id="rmc:RMONA_06180"/>
<dbReference type="HOGENOM" id="CLU_2331873_0_0_5"/>
<proteinExistence type="predicted"/>
<evidence type="ECO:0000313" key="3">
    <source>
        <dbReference type="Proteomes" id="UP000018149"/>
    </source>
</evidence>
<sequence>MTTGSKKNKEKLDPVVKPRDDIVIYLLTFGQILHILGLALAGGYGVMRKDSNSVMPMSAKLLMGMMGGGGLIAIVGGLMFLYICVKVMFFKSIKLEHE</sequence>
<keyword evidence="1" id="KW-1133">Transmembrane helix</keyword>
<keyword evidence="1" id="KW-0812">Transmembrane</keyword>
<name>A0A0B7J3M1_9RICK</name>
<accession>A0A0B7J3M1</accession>
<dbReference type="Gene3D" id="1.20.210.10">
    <property type="entry name" value="Cytochrome c oxidase-like, subunit I domain"/>
    <property type="match status" value="1"/>
</dbReference>
<dbReference type="InterPro" id="IPR036927">
    <property type="entry name" value="Cyt_c_oxase-like_su1_sf"/>
</dbReference>
<keyword evidence="1" id="KW-0472">Membrane</keyword>
<evidence type="ECO:0000256" key="1">
    <source>
        <dbReference type="SAM" id="Phobius"/>
    </source>
</evidence>
<dbReference type="Proteomes" id="UP000018149">
    <property type="component" value="Chromosome I"/>
</dbReference>
<feature type="transmembrane region" description="Helical" evidence="1">
    <location>
        <begin position="21"/>
        <end position="41"/>
    </location>
</feature>